<feature type="transmembrane region" description="Helical" evidence="6">
    <location>
        <begin position="337"/>
        <end position="357"/>
    </location>
</feature>
<organism evidence="7 8">
    <name type="scientific">Calocera viscosa (strain TUFC12733)</name>
    <dbReference type="NCBI Taxonomy" id="1330018"/>
    <lineage>
        <taxon>Eukaryota</taxon>
        <taxon>Fungi</taxon>
        <taxon>Dikarya</taxon>
        <taxon>Basidiomycota</taxon>
        <taxon>Agaricomycotina</taxon>
        <taxon>Dacrymycetes</taxon>
        <taxon>Dacrymycetales</taxon>
        <taxon>Dacrymycetaceae</taxon>
        <taxon>Calocera</taxon>
    </lineage>
</organism>
<comment type="similarity">
    <text evidence="2">Belongs to the CLPTM1 family.</text>
</comment>
<feature type="transmembrane region" description="Helical" evidence="6">
    <location>
        <begin position="461"/>
        <end position="482"/>
    </location>
</feature>
<dbReference type="Proteomes" id="UP000076738">
    <property type="component" value="Unassembled WGS sequence"/>
</dbReference>
<dbReference type="AlphaFoldDB" id="A0A167H938"/>
<dbReference type="GO" id="GO:0016020">
    <property type="term" value="C:membrane"/>
    <property type="evidence" value="ECO:0007669"/>
    <property type="project" value="UniProtKB-SubCell"/>
</dbReference>
<feature type="transmembrane region" description="Helical" evidence="6">
    <location>
        <begin position="488"/>
        <end position="510"/>
    </location>
</feature>
<evidence type="ECO:0000256" key="5">
    <source>
        <dbReference type="ARBA" id="ARBA00023136"/>
    </source>
</evidence>
<accession>A0A167H938</accession>
<keyword evidence="3 6" id="KW-0812">Transmembrane</keyword>
<evidence type="ECO:0000256" key="3">
    <source>
        <dbReference type="ARBA" id="ARBA00022692"/>
    </source>
</evidence>
<keyword evidence="4 6" id="KW-1133">Transmembrane helix</keyword>
<dbReference type="PANTHER" id="PTHR21347:SF0">
    <property type="entry name" value="LIPID SCRAMBLASE CLPTM1L"/>
    <property type="match status" value="1"/>
</dbReference>
<evidence type="ECO:0000256" key="1">
    <source>
        <dbReference type="ARBA" id="ARBA00004141"/>
    </source>
</evidence>
<evidence type="ECO:0000256" key="6">
    <source>
        <dbReference type="SAM" id="Phobius"/>
    </source>
</evidence>
<evidence type="ECO:0000313" key="7">
    <source>
        <dbReference type="EMBL" id="KZO91374.1"/>
    </source>
</evidence>
<dbReference type="STRING" id="1330018.A0A167H938"/>
<evidence type="ECO:0000313" key="8">
    <source>
        <dbReference type="Proteomes" id="UP000076738"/>
    </source>
</evidence>
<evidence type="ECO:0000256" key="2">
    <source>
        <dbReference type="ARBA" id="ARBA00009310"/>
    </source>
</evidence>
<keyword evidence="8" id="KW-1185">Reference proteome</keyword>
<keyword evidence="5 6" id="KW-0472">Membrane</keyword>
<dbReference type="GO" id="GO:0012505">
    <property type="term" value="C:endomembrane system"/>
    <property type="evidence" value="ECO:0007669"/>
    <property type="project" value="TreeGrafter"/>
</dbReference>
<gene>
    <name evidence="7" type="ORF">CALVIDRAFT_551349</name>
</gene>
<dbReference type="Pfam" id="PF05602">
    <property type="entry name" value="CLPTM1"/>
    <property type="match status" value="1"/>
</dbReference>
<proteinExistence type="inferred from homology"/>
<reference evidence="7 8" key="1">
    <citation type="journal article" date="2016" name="Mol. Biol. Evol.">
        <title>Comparative Genomics of Early-Diverging Mushroom-Forming Fungi Provides Insights into the Origins of Lignocellulose Decay Capabilities.</title>
        <authorList>
            <person name="Nagy L.G."/>
            <person name="Riley R."/>
            <person name="Tritt A."/>
            <person name="Adam C."/>
            <person name="Daum C."/>
            <person name="Floudas D."/>
            <person name="Sun H."/>
            <person name="Yadav J.S."/>
            <person name="Pangilinan J."/>
            <person name="Larsson K.H."/>
            <person name="Matsuura K."/>
            <person name="Barry K."/>
            <person name="Labutti K."/>
            <person name="Kuo R."/>
            <person name="Ohm R.A."/>
            <person name="Bhattacharya S.S."/>
            <person name="Shirouzu T."/>
            <person name="Yoshinaga Y."/>
            <person name="Martin F.M."/>
            <person name="Grigoriev I.V."/>
            <person name="Hibbett D.S."/>
        </authorList>
    </citation>
    <scope>NUCLEOTIDE SEQUENCE [LARGE SCALE GENOMIC DNA]</scope>
    <source>
        <strain evidence="7 8">TUFC12733</strain>
    </source>
</reference>
<dbReference type="OrthoDB" id="378564at2759"/>
<sequence>MSNPTAVAQPAAAAPAREEGTSMWRMLMNAALMYFATQAVLGYFGFTKPPTPAPAADGVPSVQANATNVPARPLWPLGTALDVHMYLSTDPEGHFWGGGNGDDKSLPSWTWEGIKWGEWGWEKEWEGVVQIPQSVQNNGSLYLDIYVLPSESHVSPDPKSRNYDDKEVYFFRKILTRYWPKRKVRKEHNLLAGEEEQPEAEEEHDPKAQIIVPYWHPNLTLALISDTPDVQPRGIPVALDPYITLAPWTLDPEKNARSLYYPIVYPNDFWLLREHMTEVNSTTPELPLRIKFNPMSWMKFQIYASVGFGFDQQARNPTAGGGEIEEIKRMLIETNPILLVTTIIVSLLHTLFEFLAFKNDISHWRKKEEFTGVSLRTILTNIFVQFIVLLYLVDNSVETSWMILGSQGIGLLIEAWKITKAVDINLVETPPGSRLPYWIKVTDKHVLSEDEKKTQEYDALAFRWVSYAAIPLLAGYTIYSLMYDTHRGWYSFVITTLTSFVYMFGFVQLVPQLIINWKLKSVAHMPIKAMIYKTLGTVVDDFFAFCIKMPWLHRLACFRDDVVFLVFLYQRWIYRVDWKRANEYGQIAVDGIQDDKKELTEDLKLLAASEKKGKEVQREGEMEEPKKTR</sequence>
<dbReference type="PANTHER" id="PTHR21347">
    <property type="entry name" value="CLEFT LIP AND PALATE ASSOCIATED TRANSMEMBRANE PROTEIN-RELATED"/>
    <property type="match status" value="1"/>
</dbReference>
<protein>
    <submittedName>
        <fullName evidence="7">Cleft lip and palate transmembrane 1</fullName>
    </submittedName>
</protein>
<dbReference type="InterPro" id="IPR008429">
    <property type="entry name" value="CLPTM1"/>
</dbReference>
<dbReference type="EMBL" id="KV417324">
    <property type="protein sequence ID" value="KZO91374.1"/>
    <property type="molecule type" value="Genomic_DNA"/>
</dbReference>
<feature type="transmembrane region" description="Helical" evidence="6">
    <location>
        <begin position="373"/>
        <end position="393"/>
    </location>
</feature>
<evidence type="ECO:0000256" key="4">
    <source>
        <dbReference type="ARBA" id="ARBA00022989"/>
    </source>
</evidence>
<comment type="subcellular location">
    <subcellularLocation>
        <location evidence="1">Membrane</location>
        <topology evidence="1">Multi-pass membrane protein</topology>
    </subcellularLocation>
</comment>
<name>A0A167H938_CALVF</name>